<accession>A0A0J7YMI8</accession>
<dbReference type="EMBL" id="KQ121345">
    <property type="protein sequence ID" value="KMS64827.1"/>
    <property type="molecule type" value="Genomic_DNA"/>
</dbReference>
<protein>
    <submittedName>
        <fullName evidence="1">Uncharacterized protein</fullName>
    </submittedName>
</protein>
<dbReference type="AlphaFoldDB" id="A0A0J7YMI8"/>
<evidence type="ECO:0000313" key="1">
    <source>
        <dbReference type="EMBL" id="KMS64827.1"/>
    </source>
</evidence>
<keyword evidence="2" id="KW-1185">Reference proteome</keyword>
<evidence type="ECO:0000313" key="2">
    <source>
        <dbReference type="Proteomes" id="UP000035740"/>
    </source>
</evidence>
<proteinExistence type="predicted"/>
<feature type="non-terminal residue" evidence="1">
    <location>
        <position position="157"/>
    </location>
</feature>
<feature type="non-terminal residue" evidence="1">
    <location>
        <position position="1"/>
    </location>
</feature>
<dbReference type="Proteomes" id="UP000035740">
    <property type="component" value="Unassembled WGS sequence"/>
</dbReference>
<organism evidence="1 2">
    <name type="scientific">Beta vulgaris subsp. vulgaris</name>
    <name type="common">Beet</name>
    <dbReference type="NCBI Taxonomy" id="3555"/>
    <lineage>
        <taxon>Eukaryota</taxon>
        <taxon>Viridiplantae</taxon>
        <taxon>Streptophyta</taxon>
        <taxon>Embryophyta</taxon>
        <taxon>Tracheophyta</taxon>
        <taxon>Spermatophyta</taxon>
        <taxon>Magnoliopsida</taxon>
        <taxon>eudicotyledons</taxon>
        <taxon>Gunneridae</taxon>
        <taxon>Pentapetalae</taxon>
        <taxon>Caryophyllales</taxon>
        <taxon>Chenopodiaceae</taxon>
        <taxon>Betoideae</taxon>
        <taxon>Beta</taxon>
    </lineage>
</organism>
<name>A0A0J7YMI8_BETVV</name>
<gene>
    <name evidence="1" type="ORF">BVRB_042260</name>
</gene>
<reference evidence="1 2" key="1">
    <citation type="journal article" date="2014" name="Nature">
        <title>The genome of the recently domesticated crop plant sugar beet (Beta vulgaris).</title>
        <authorList>
            <person name="Dohm J.C."/>
            <person name="Minoche A.E."/>
            <person name="Holtgrawe D."/>
            <person name="Capella-Gutierrez S."/>
            <person name="Zakrzewski F."/>
            <person name="Tafer H."/>
            <person name="Rupp O."/>
            <person name="Sorensen T.R."/>
            <person name="Stracke R."/>
            <person name="Reinhardt R."/>
            <person name="Goesmann A."/>
            <person name="Kraft T."/>
            <person name="Schulz B."/>
            <person name="Stadler P.F."/>
            <person name="Schmidt T."/>
            <person name="Gabaldon T."/>
            <person name="Lehrach H."/>
            <person name="Weisshaar B."/>
            <person name="Himmelbauer H."/>
        </authorList>
    </citation>
    <scope>NUCLEOTIDE SEQUENCE [LARGE SCALE GENOMIC DNA]</scope>
    <source>
        <tissue evidence="1">Taproot</tissue>
    </source>
</reference>
<sequence>LACFDALDVARSAIVSSLKNAELNDTDKAALNDLLGFVSFNKLQVTLQRDLNLFKQLSSQVDQGSRVSPDDLVVMCEKILSNFALLEAEEAKIDPELRPRFSAHRYFYLGKKLAVQGTWEGAAYFFEKSIATYPAADVQFIAQARQASIIARLSISS</sequence>